<feature type="region of interest" description="Disordered" evidence="1">
    <location>
        <begin position="340"/>
        <end position="376"/>
    </location>
</feature>
<dbReference type="InterPro" id="IPR000073">
    <property type="entry name" value="AB_hydrolase_1"/>
</dbReference>
<dbReference type="SUPFAM" id="SSF53474">
    <property type="entry name" value="alpha/beta-Hydrolases"/>
    <property type="match status" value="1"/>
</dbReference>
<accession>A0A409YGJ8</accession>
<dbReference type="AlphaFoldDB" id="A0A409YGJ8"/>
<evidence type="ECO:0000313" key="4">
    <source>
        <dbReference type="Proteomes" id="UP000284842"/>
    </source>
</evidence>
<gene>
    <name evidence="3" type="ORF">CVT24_011393</name>
</gene>
<reference evidence="3 4" key="1">
    <citation type="journal article" date="2018" name="Evol. Lett.">
        <title>Horizontal gene cluster transfer increased hallucinogenic mushroom diversity.</title>
        <authorList>
            <person name="Reynolds H.T."/>
            <person name="Vijayakumar V."/>
            <person name="Gluck-Thaler E."/>
            <person name="Korotkin H.B."/>
            <person name="Matheny P.B."/>
            <person name="Slot J.C."/>
        </authorList>
    </citation>
    <scope>NUCLEOTIDE SEQUENCE [LARGE SCALE GENOMIC DNA]</scope>
    <source>
        <strain evidence="3 4">2629</strain>
    </source>
</reference>
<dbReference type="InParanoid" id="A0A409YGJ8"/>
<protein>
    <recommendedName>
        <fullName evidence="2">AB hydrolase-1 domain-containing protein</fullName>
    </recommendedName>
</protein>
<dbReference type="EMBL" id="NHTK01001186">
    <property type="protein sequence ID" value="PPR02143.1"/>
    <property type="molecule type" value="Genomic_DNA"/>
</dbReference>
<proteinExistence type="predicted"/>
<dbReference type="InterPro" id="IPR050228">
    <property type="entry name" value="Carboxylesterase_BioH"/>
</dbReference>
<dbReference type="InterPro" id="IPR029058">
    <property type="entry name" value="AB_hydrolase_fold"/>
</dbReference>
<dbReference type="STRING" id="181874.A0A409YGJ8"/>
<evidence type="ECO:0000313" key="3">
    <source>
        <dbReference type="EMBL" id="PPR02143.1"/>
    </source>
</evidence>
<dbReference type="Gene3D" id="3.40.50.1820">
    <property type="entry name" value="alpha/beta hydrolase"/>
    <property type="match status" value="1"/>
</dbReference>
<dbReference type="PANTHER" id="PTHR43194">
    <property type="entry name" value="HYDROLASE ALPHA/BETA FOLD FAMILY"/>
    <property type="match status" value="1"/>
</dbReference>
<evidence type="ECO:0000256" key="1">
    <source>
        <dbReference type="SAM" id="MobiDB-lite"/>
    </source>
</evidence>
<dbReference type="Proteomes" id="UP000284842">
    <property type="component" value="Unassembled WGS sequence"/>
</dbReference>
<dbReference type="PRINTS" id="PR00111">
    <property type="entry name" value="ABHYDROLASE"/>
</dbReference>
<dbReference type="OrthoDB" id="408373at2759"/>
<evidence type="ECO:0000259" key="2">
    <source>
        <dbReference type="Pfam" id="PF00561"/>
    </source>
</evidence>
<dbReference type="Pfam" id="PF00561">
    <property type="entry name" value="Abhydrolase_1"/>
    <property type="match status" value="1"/>
</dbReference>
<feature type="domain" description="AB hydrolase-1" evidence="2">
    <location>
        <begin position="89"/>
        <end position="330"/>
    </location>
</feature>
<sequence length="414" mass="45034">MVSTSLHSYHCLTLSLLLLPPLLFTTYFLSAFPKPPEKLFLHPSLASLPKDTRSWTIYPEDFYSGGGYAEFPSGKVRYWLLGPESGKKIVLIHGLSIPAIVWKDVAPALASNGYRVLLYDLYGRGYSDAPDTIYDTKLYTTQLALLMQYLNWGKANIVGVSMGGAIAATFTAQFPHLVDEGVALIACAGLMESSDISRTAKFMSSPLVRTLASSRPVRVSLSFHSAYASKSASGAGARLFRLTPSAYLQHLTNQTVTNSKGGVDDDSAILEIVRLQSAHLPGYNHALSSSLRDGPIRGQAHAFRSPGFWGKRVLIMHGTRDRTVESKYAGRIEALLMDGDDEDKSTSTSASVGLKESEKQHAFSTSSPAEGRRGRVKTRKVMIQGGGHDLTVSHPEDVVRLLGELVDGRGKWGL</sequence>
<name>A0A409YGJ8_9AGAR</name>
<keyword evidence="4" id="KW-1185">Reference proteome</keyword>
<organism evidence="3 4">
    <name type="scientific">Panaeolus cyanescens</name>
    <dbReference type="NCBI Taxonomy" id="181874"/>
    <lineage>
        <taxon>Eukaryota</taxon>
        <taxon>Fungi</taxon>
        <taxon>Dikarya</taxon>
        <taxon>Basidiomycota</taxon>
        <taxon>Agaricomycotina</taxon>
        <taxon>Agaricomycetes</taxon>
        <taxon>Agaricomycetidae</taxon>
        <taxon>Agaricales</taxon>
        <taxon>Agaricineae</taxon>
        <taxon>Galeropsidaceae</taxon>
        <taxon>Panaeolus</taxon>
    </lineage>
</organism>
<dbReference type="PANTHER" id="PTHR43194:SF2">
    <property type="entry name" value="PEROXISOMAL MEMBRANE PROTEIN LPX1"/>
    <property type="match status" value="1"/>
</dbReference>
<comment type="caution">
    <text evidence="3">The sequence shown here is derived from an EMBL/GenBank/DDBJ whole genome shotgun (WGS) entry which is preliminary data.</text>
</comment>